<dbReference type="Pfam" id="PF00160">
    <property type="entry name" value="Pro_isomerase"/>
    <property type="match status" value="1"/>
</dbReference>
<keyword evidence="7" id="KW-1185">Reference proteome</keyword>
<feature type="domain" description="PPIase cyclophilin-type" evidence="5">
    <location>
        <begin position="35"/>
        <end position="185"/>
    </location>
</feature>
<name>A0A063Y3P6_9GAMM</name>
<dbReference type="CDD" id="cd01920">
    <property type="entry name" value="cyclophilin_EcCYP_like"/>
    <property type="match status" value="1"/>
</dbReference>
<proteinExistence type="inferred from homology"/>
<gene>
    <name evidence="6" type="ORF">ADINL_2266</name>
</gene>
<keyword evidence="2 4" id="KW-0697">Rotamase</keyword>
<evidence type="ECO:0000313" key="7">
    <source>
        <dbReference type="Proteomes" id="UP000027318"/>
    </source>
</evidence>
<dbReference type="EC" id="5.2.1.8" evidence="4"/>
<dbReference type="SUPFAM" id="SSF50891">
    <property type="entry name" value="Cyclophilin-like"/>
    <property type="match status" value="1"/>
</dbReference>
<dbReference type="InterPro" id="IPR002130">
    <property type="entry name" value="Cyclophilin-type_PPIase_dom"/>
</dbReference>
<dbReference type="Proteomes" id="UP000027318">
    <property type="component" value="Unassembled WGS sequence"/>
</dbReference>
<organism evidence="6 7">
    <name type="scientific">Nitrincola lacisaponensis</name>
    <dbReference type="NCBI Taxonomy" id="267850"/>
    <lineage>
        <taxon>Bacteria</taxon>
        <taxon>Pseudomonadati</taxon>
        <taxon>Pseudomonadota</taxon>
        <taxon>Gammaproteobacteria</taxon>
        <taxon>Oceanospirillales</taxon>
        <taxon>Oceanospirillaceae</taxon>
        <taxon>Nitrincola</taxon>
    </lineage>
</organism>
<evidence type="ECO:0000259" key="5">
    <source>
        <dbReference type="PROSITE" id="PS50072"/>
    </source>
</evidence>
<dbReference type="InterPro" id="IPR029000">
    <property type="entry name" value="Cyclophilin-like_dom_sf"/>
</dbReference>
<dbReference type="EMBL" id="JMSZ01000032">
    <property type="protein sequence ID" value="KDE39137.1"/>
    <property type="molecule type" value="Genomic_DNA"/>
</dbReference>
<comment type="catalytic activity">
    <reaction evidence="4">
        <text>[protein]-peptidylproline (omega=180) = [protein]-peptidylproline (omega=0)</text>
        <dbReference type="Rhea" id="RHEA:16237"/>
        <dbReference type="Rhea" id="RHEA-COMP:10747"/>
        <dbReference type="Rhea" id="RHEA-COMP:10748"/>
        <dbReference type="ChEBI" id="CHEBI:83833"/>
        <dbReference type="ChEBI" id="CHEBI:83834"/>
        <dbReference type="EC" id="5.2.1.8"/>
    </reaction>
</comment>
<feature type="signal peptide" evidence="4">
    <location>
        <begin position="1"/>
        <end position="21"/>
    </location>
</feature>
<dbReference type="PROSITE" id="PS50072">
    <property type="entry name" value="CSA_PPIASE_2"/>
    <property type="match status" value="1"/>
</dbReference>
<dbReference type="GO" id="GO:0003755">
    <property type="term" value="F:peptidyl-prolyl cis-trans isomerase activity"/>
    <property type="evidence" value="ECO:0007669"/>
    <property type="project" value="UniProtKB-UniRule"/>
</dbReference>
<dbReference type="RefSeq" id="WP_051632753.1">
    <property type="nucleotide sequence ID" value="NZ_JMSZ01000032.1"/>
</dbReference>
<dbReference type="PANTHER" id="PTHR43246">
    <property type="entry name" value="PEPTIDYL-PROLYL CIS-TRANS ISOMERASE CYP38, CHLOROPLASTIC"/>
    <property type="match status" value="1"/>
</dbReference>
<comment type="function">
    <text evidence="4">PPIases accelerate the folding of proteins. It catalyzes the cis-trans isomerization of proline imidic peptide bonds in oligopeptides.</text>
</comment>
<dbReference type="OrthoDB" id="9807797at2"/>
<dbReference type="InterPro" id="IPR044665">
    <property type="entry name" value="E_coli_cyclophilin_A-like"/>
</dbReference>
<dbReference type="PROSITE" id="PS00170">
    <property type="entry name" value="CSA_PPIASE_1"/>
    <property type="match status" value="1"/>
</dbReference>
<dbReference type="GO" id="GO:0006457">
    <property type="term" value="P:protein folding"/>
    <property type="evidence" value="ECO:0007669"/>
    <property type="project" value="InterPro"/>
</dbReference>
<comment type="caution">
    <text evidence="6">The sequence shown here is derived from an EMBL/GenBank/DDBJ whole genome shotgun (WGS) entry which is preliminary data.</text>
</comment>
<sequence length="191" mass="21048">MKLRAFSIILLSLVLSLPLQAQEQFIDVRMITSEGNIELRLDAEKAPVTVENFLTYVDQGFYNGLIFHRVIPNFMIQGGGLDANLQRQDTAAPIINESTNGLSNRRGTIAMARTNDPDSATSQFFINVANNANLDGHPLRPGYAVFGEVTAGLDVVFAISRMPTRPRGGHQNVPTTPVIIERVERVVLTEE</sequence>
<feature type="chain" id="PRO_5006512082" description="Peptidyl-prolyl cis-trans isomerase" evidence="4">
    <location>
        <begin position="22"/>
        <end position="191"/>
    </location>
</feature>
<comment type="similarity">
    <text evidence="1 4">Belongs to the cyclophilin-type PPIase family.</text>
</comment>
<keyword evidence="4" id="KW-0732">Signal</keyword>
<dbReference type="AlphaFoldDB" id="A0A063Y3P6"/>
<dbReference type="InterPro" id="IPR020892">
    <property type="entry name" value="Cyclophilin-type_PPIase_CS"/>
</dbReference>
<dbReference type="PATRIC" id="fig|267850.7.peg.2234"/>
<dbReference type="Gene3D" id="2.40.100.10">
    <property type="entry name" value="Cyclophilin-like"/>
    <property type="match status" value="1"/>
</dbReference>
<evidence type="ECO:0000256" key="4">
    <source>
        <dbReference type="RuleBase" id="RU363019"/>
    </source>
</evidence>
<evidence type="ECO:0000256" key="1">
    <source>
        <dbReference type="ARBA" id="ARBA00007365"/>
    </source>
</evidence>
<protein>
    <recommendedName>
        <fullName evidence="4">Peptidyl-prolyl cis-trans isomerase</fullName>
        <shortName evidence="4">PPIase</shortName>
        <ecNumber evidence="4">5.2.1.8</ecNumber>
    </recommendedName>
</protein>
<dbReference type="STRING" id="267850.ADINL_2266"/>
<accession>A0A063Y3P6</accession>
<evidence type="ECO:0000256" key="2">
    <source>
        <dbReference type="ARBA" id="ARBA00023110"/>
    </source>
</evidence>
<evidence type="ECO:0000313" key="6">
    <source>
        <dbReference type="EMBL" id="KDE39137.1"/>
    </source>
</evidence>
<evidence type="ECO:0000256" key="3">
    <source>
        <dbReference type="ARBA" id="ARBA00023235"/>
    </source>
</evidence>
<reference evidence="6 7" key="1">
    <citation type="journal article" date="2005" name="Int. J. Syst. Evol. Microbiol.">
        <title>Nitrincola lacisaponensis gen. nov., sp. nov., a novel alkaliphilic bacterium isolated from an alkaline, saline lake.</title>
        <authorList>
            <person name="Dimitriu P.A."/>
            <person name="Shukla S.K."/>
            <person name="Conradt J."/>
            <person name="Marquez M.C."/>
            <person name="Ventosa A."/>
            <person name="Maglia A."/>
            <person name="Peyton B.M."/>
            <person name="Pinkart H.C."/>
            <person name="Mormile M.R."/>
        </authorList>
    </citation>
    <scope>NUCLEOTIDE SEQUENCE [LARGE SCALE GENOMIC DNA]</scope>
    <source>
        <strain evidence="6 7">4CA</strain>
    </source>
</reference>
<dbReference type="PRINTS" id="PR00153">
    <property type="entry name" value="CSAPPISMRASE"/>
</dbReference>
<keyword evidence="3 4" id="KW-0413">Isomerase</keyword>